<reference evidence="2 3" key="1">
    <citation type="submission" date="2023-10" db="EMBL/GenBank/DDBJ databases">
        <title>Two novel species belonging to the OM43/NOR5 clade.</title>
        <authorList>
            <person name="Park M."/>
        </authorList>
    </citation>
    <scope>NUCLEOTIDE SEQUENCE [LARGE SCALE GENOMIC DNA]</scope>
    <source>
        <strain evidence="2 3">IMCC45268</strain>
    </source>
</reference>
<feature type="binding site" evidence="1">
    <location>
        <begin position="99"/>
        <end position="100"/>
    </location>
    <ligand>
        <name>S-adenosyl-L-methionine</name>
        <dbReference type="ChEBI" id="CHEBI:59789"/>
    </ligand>
</feature>
<keyword evidence="1 2" id="KW-0489">Methyltransferase</keyword>
<comment type="similarity">
    <text evidence="1">Belongs to the methyltransferase superfamily. RsmJ family.</text>
</comment>
<dbReference type="EMBL" id="CP136865">
    <property type="protein sequence ID" value="WOJ96388.1"/>
    <property type="molecule type" value="Genomic_DNA"/>
</dbReference>
<proteinExistence type="inferred from homology"/>
<gene>
    <name evidence="1" type="primary">rsmJ</name>
    <name evidence="2" type="ORF">R0137_14195</name>
</gene>
<evidence type="ECO:0000313" key="3">
    <source>
        <dbReference type="Proteomes" id="UP001626549"/>
    </source>
</evidence>
<dbReference type="GO" id="GO:0008168">
    <property type="term" value="F:methyltransferase activity"/>
    <property type="evidence" value="ECO:0007669"/>
    <property type="project" value="UniProtKB-KW"/>
</dbReference>
<evidence type="ECO:0000313" key="2">
    <source>
        <dbReference type="EMBL" id="WOJ96388.1"/>
    </source>
</evidence>
<feature type="binding site" evidence="1">
    <location>
        <position position="170"/>
    </location>
    <ligand>
        <name>S-adenosyl-L-methionine</name>
        <dbReference type="ChEBI" id="CHEBI:59789"/>
    </ligand>
</feature>
<dbReference type="SUPFAM" id="SSF53335">
    <property type="entry name" value="S-adenosyl-L-methionine-dependent methyltransferases"/>
    <property type="match status" value="1"/>
</dbReference>
<dbReference type="EC" id="2.1.1.242" evidence="1"/>
<accession>A0ABZ0IA35</accession>
<keyword evidence="1" id="KW-0963">Cytoplasm</keyword>
<keyword evidence="3" id="KW-1185">Reference proteome</keyword>
<dbReference type="PANTHER" id="PTHR36112">
    <property type="entry name" value="RIBOSOMAL RNA SMALL SUBUNIT METHYLTRANSFERASE J"/>
    <property type="match status" value="1"/>
</dbReference>
<organism evidence="2 3">
    <name type="scientific">Congregibacter brevis</name>
    <dbReference type="NCBI Taxonomy" id="3081201"/>
    <lineage>
        <taxon>Bacteria</taxon>
        <taxon>Pseudomonadati</taxon>
        <taxon>Pseudomonadota</taxon>
        <taxon>Gammaproteobacteria</taxon>
        <taxon>Cellvibrionales</taxon>
        <taxon>Halieaceae</taxon>
        <taxon>Congregibacter</taxon>
    </lineage>
</organism>
<protein>
    <recommendedName>
        <fullName evidence="1">Ribosomal RNA small subunit methyltransferase J</fullName>
        <ecNumber evidence="1">2.1.1.242</ecNumber>
    </recommendedName>
    <alternativeName>
        <fullName evidence="1">16S rRNA m2G1516 methyltransferase</fullName>
    </alternativeName>
    <alternativeName>
        <fullName evidence="1">rRNA (guanine-N(2)-)-methyltransferase</fullName>
    </alternativeName>
</protein>
<dbReference type="InterPro" id="IPR029063">
    <property type="entry name" value="SAM-dependent_MTases_sf"/>
</dbReference>
<dbReference type="HAMAP" id="MF_01523">
    <property type="entry name" value="16SrRNA_methyltr_J"/>
    <property type="match status" value="1"/>
</dbReference>
<comment type="subcellular location">
    <subcellularLocation>
        <location evidence="1">Cytoplasm</location>
    </subcellularLocation>
</comment>
<dbReference type="RefSeq" id="WP_407327068.1">
    <property type="nucleotide sequence ID" value="NZ_CP136865.1"/>
</dbReference>
<feature type="binding site" evidence="1">
    <location>
        <begin position="115"/>
        <end position="116"/>
    </location>
    <ligand>
        <name>S-adenosyl-L-methionine</name>
        <dbReference type="ChEBI" id="CHEBI:59789"/>
    </ligand>
</feature>
<dbReference type="InterPro" id="IPR007536">
    <property type="entry name" value="16SrRNA_methylTrfase_J"/>
</dbReference>
<keyword evidence="1 2" id="KW-0808">Transferase</keyword>
<dbReference type="Proteomes" id="UP001626549">
    <property type="component" value="Chromosome"/>
</dbReference>
<dbReference type="Pfam" id="PF04445">
    <property type="entry name" value="SAM_MT"/>
    <property type="match status" value="2"/>
</dbReference>
<sequence>MNEHDRAQRFAEHLAVPLLDASTCAKDLEPGHAVIQFKGNVPAIQLTGRDVPGAVTVDFADKSMANRRRSGHNELLGKAVGWKQAHAPSVLDATGGFGRDAFLLADLGCRVDVCERDLAMALLFEDALARAAASEDTWLASVVARMKLHPQDAQTLKFSVLEAVEVIYLDPMFPLDRRAAPAKEMQVLHQLLATQIPESLQPDGEMGGVGANGDLAREAYDSALLAWARAQEVRRVVVKRPRRAPEIGGPSPGHSLSGKSVRFDVYPVS</sequence>
<dbReference type="PANTHER" id="PTHR36112:SF1">
    <property type="entry name" value="RIBOSOMAL RNA SMALL SUBUNIT METHYLTRANSFERASE J"/>
    <property type="match status" value="1"/>
</dbReference>
<keyword evidence="1" id="KW-0949">S-adenosyl-L-methionine</keyword>
<keyword evidence="1" id="KW-0698">rRNA processing</keyword>
<dbReference type="Gene3D" id="3.40.50.150">
    <property type="entry name" value="Vaccinia Virus protein VP39"/>
    <property type="match status" value="1"/>
</dbReference>
<dbReference type="GO" id="GO:0032259">
    <property type="term" value="P:methylation"/>
    <property type="evidence" value="ECO:0007669"/>
    <property type="project" value="UniProtKB-KW"/>
</dbReference>
<comment type="catalytic activity">
    <reaction evidence="1">
        <text>guanosine(1516) in 16S rRNA + S-adenosyl-L-methionine = N(2)-methylguanosine(1516) in 16S rRNA + S-adenosyl-L-homocysteine + H(+)</text>
        <dbReference type="Rhea" id="RHEA:43220"/>
        <dbReference type="Rhea" id="RHEA-COMP:10412"/>
        <dbReference type="Rhea" id="RHEA-COMP:10413"/>
        <dbReference type="ChEBI" id="CHEBI:15378"/>
        <dbReference type="ChEBI" id="CHEBI:57856"/>
        <dbReference type="ChEBI" id="CHEBI:59789"/>
        <dbReference type="ChEBI" id="CHEBI:74269"/>
        <dbReference type="ChEBI" id="CHEBI:74481"/>
        <dbReference type="EC" id="2.1.1.242"/>
    </reaction>
</comment>
<name>A0ABZ0IA35_9GAMM</name>
<evidence type="ECO:0000256" key="1">
    <source>
        <dbReference type="HAMAP-Rule" id="MF_01523"/>
    </source>
</evidence>
<comment type="caution">
    <text evidence="1">Lacks conserved residue(s) required for the propagation of feature annotation.</text>
</comment>
<comment type="function">
    <text evidence="1">Specifically methylates the guanosine in position 1516 of 16S rRNA.</text>
</comment>